<reference evidence="2 3" key="1">
    <citation type="submission" date="2021-06" db="EMBL/GenBank/DDBJ databases">
        <title>Sphingomonas sp. XMGL2, whole genome shotgun sequencing project.</title>
        <authorList>
            <person name="Zhao G."/>
            <person name="Shen L."/>
        </authorList>
    </citation>
    <scope>NUCLEOTIDE SEQUENCE [LARGE SCALE GENOMIC DNA]</scope>
    <source>
        <strain evidence="2 3">XMGL2</strain>
    </source>
</reference>
<dbReference type="EMBL" id="JAHKRT010000005">
    <property type="protein sequence ID" value="MBU3078346.1"/>
    <property type="molecule type" value="Genomic_DNA"/>
</dbReference>
<dbReference type="InterPro" id="IPR038726">
    <property type="entry name" value="PDDEXK_AddAB-type"/>
</dbReference>
<evidence type="ECO:0000259" key="1">
    <source>
        <dbReference type="Pfam" id="PF12705"/>
    </source>
</evidence>
<comment type="caution">
    <text evidence="2">The sequence shown here is derived from an EMBL/GenBank/DDBJ whole genome shotgun (WGS) entry which is preliminary data.</text>
</comment>
<dbReference type="Pfam" id="PF12705">
    <property type="entry name" value="PDDEXK_1"/>
    <property type="match status" value="1"/>
</dbReference>
<gene>
    <name evidence="2" type="ORF">KOF26_10740</name>
</gene>
<name>A0ABS6BJ67_9SPHN</name>
<evidence type="ECO:0000313" key="2">
    <source>
        <dbReference type="EMBL" id="MBU3078346.1"/>
    </source>
</evidence>
<keyword evidence="3" id="KW-1185">Reference proteome</keyword>
<dbReference type="Proteomes" id="UP000776276">
    <property type="component" value="Unassembled WGS sequence"/>
</dbReference>
<organism evidence="2 3">
    <name type="scientific">Sphingomonas quercus</name>
    <dbReference type="NCBI Taxonomy" id="2842451"/>
    <lineage>
        <taxon>Bacteria</taxon>
        <taxon>Pseudomonadati</taxon>
        <taxon>Pseudomonadota</taxon>
        <taxon>Alphaproteobacteria</taxon>
        <taxon>Sphingomonadales</taxon>
        <taxon>Sphingomonadaceae</taxon>
        <taxon>Sphingomonas</taxon>
    </lineage>
</organism>
<dbReference type="RefSeq" id="WP_216324419.1">
    <property type="nucleotide sequence ID" value="NZ_JAHKRT010000005.1"/>
</dbReference>
<protein>
    <submittedName>
        <fullName evidence="2">PD-(D/E)XK nuclease family protein</fullName>
    </submittedName>
</protein>
<proteinExistence type="predicted"/>
<sequence>MAEGARAVNLFTVPPHRSFADALAGGLIARTGGDRLALARALVLVPNMRARRTIMDAFVRRAEAGLLLPRIVTLGEVDTEEGVTAALDPAGLEPVPPAIDPLARRMILARLVTETRAAAGDPVGAAEAVRLATDLARVIDQMALEEVPATALRDLALAAELSEHWQRALAQLSVIFERWPAELARLGLIDAAERRNRLIDRLARSWAAAPPPGLVVSAGLAVVSPAAARLLRVVARMERGLVVLPFLDRAMPDPEWQALGPHDPDPVTGRRPRALETHPQFHLKLLLDRMGVGRAEVMTWRGAGGPRAPASRTRAIANALAPARFTAKWQELPPAARGLPGVRALELAGPAEEAQAVALMLRETLETPGRTAALVTPDRGLAERVSAHLQRWGVEADDSAGVPLARKPSGTLLLALAQAAAERFAPVQLLALLKHPLVAAGEGRGPWLGEVRQLDRALRGPRPRPGLAGISERAADLDWWQETAARLAPLEAAFAAEEAPPVVLLRLIRELAGTLAGDAIWSGPAGRAAATLFEALEDAVPAGPAMIRPTEMPALLAQLLGEVAVRPPQGGHPRIAIWGLIEARLQQADRVILAGLNEGVWPAAPSPDPWLSPRIRAELGLPGLDRRIGIEGHEFAMALGAREVILTRARRDARAPTIASRFWLRLEAMTGGVARVGAIRALAAGLDRPGEFRPAARPAPAPPAAARPKRIAVTSLDRLQADPYAFYASAILKLPVLDAIDADPSAAWRGTRVHEVLEAWMKEDDCAPDRLRARAEQLLDEADAHPVLRALWAPRLIEAIDWIADEVAANLADGRRPIAGELRGEAQVAGVTIHGRVDRIDRDAAGGLAIIDYKTGKAPSTRAVAAGFAMQLGLLGLIAERGGFDGVKGEPTAFEYWSLAARGGQLGHVSSPVGGRSPIAAEEFTDRAAGLLKQAVERWLTGDEPFTAKLHPEYAPYGDYDQLMRLEEWYGRQE</sequence>
<accession>A0ABS6BJ67</accession>
<evidence type="ECO:0000313" key="3">
    <source>
        <dbReference type="Proteomes" id="UP000776276"/>
    </source>
</evidence>
<feature type="domain" description="PD-(D/E)XK endonuclease-like" evidence="1">
    <location>
        <begin position="711"/>
        <end position="946"/>
    </location>
</feature>